<evidence type="ECO:0000313" key="4">
    <source>
        <dbReference type="Proteomes" id="UP000886520"/>
    </source>
</evidence>
<dbReference type="EMBL" id="JABFUD020000011">
    <property type="protein sequence ID" value="KAI5073722.1"/>
    <property type="molecule type" value="Genomic_DNA"/>
</dbReference>
<dbReference type="AlphaFoldDB" id="A0A9D4UUQ6"/>
<dbReference type="Pfam" id="PF05553">
    <property type="entry name" value="DUF761"/>
    <property type="match status" value="1"/>
</dbReference>
<evidence type="ECO:0008006" key="5">
    <source>
        <dbReference type="Google" id="ProtNLM"/>
    </source>
</evidence>
<keyword evidence="2" id="KW-0812">Transmembrane</keyword>
<feature type="transmembrane region" description="Helical" evidence="2">
    <location>
        <begin position="13"/>
        <end position="33"/>
    </location>
</feature>
<evidence type="ECO:0000256" key="2">
    <source>
        <dbReference type="SAM" id="Phobius"/>
    </source>
</evidence>
<reference evidence="3" key="1">
    <citation type="submission" date="2021-01" db="EMBL/GenBank/DDBJ databases">
        <title>Adiantum capillus-veneris genome.</title>
        <authorList>
            <person name="Fang Y."/>
            <person name="Liao Q."/>
        </authorList>
    </citation>
    <scope>NUCLEOTIDE SEQUENCE</scope>
    <source>
        <strain evidence="3">H3</strain>
        <tissue evidence="3">Leaf</tissue>
    </source>
</reference>
<feature type="compositionally biased region" description="Basic and acidic residues" evidence="1">
    <location>
        <begin position="148"/>
        <end position="157"/>
    </location>
</feature>
<keyword evidence="2" id="KW-0472">Membrane</keyword>
<accession>A0A9D4UUQ6</accession>
<keyword evidence="4" id="KW-1185">Reference proteome</keyword>
<protein>
    <recommendedName>
        <fullName evidence="5">Transmembrane protein</fullName>
    </recommendedName>
</protein>
<evidence type="ECO:0000256" key="1">
    <source>
        <dbReference type="SAM" id="MobiDB-lite"/>
    </source>
</evidence>
<keyword evidence="2" id="KW-1133">Transmembrane helix</keyword>
<organism evidence="3 4">
    <name type="scientific">Adiantum capillus-veneris</name>
    <name type="common">Maidenhair fern</name>
    <dbReference type="NCBI Taxonomy" id="13818"/>
    <lineage>
        <taxon>Eukaryota</taxon>
        <taxon>Viridiplantae</taxon>
        <taxon>Streptophyta</taxon>
        <taxon>Embryophyta</taxon>
        <taxon>Tracheophyta</taxon>
        <taxon>Polypodiopsida</taxon>
        <taxon>Polypodiidae</taxon>
        <taxon>Polypodiales</taxon>
        <taxon>Pteridineae</taxon>
        <taxon>Pteridaceae</taxon>
        <taxon>Vittarioideae</taxon>
        <taxon>Adiantum</taxon>
    </lineage>
</organism>
<dbReference type="OrthoDB" id="10640083at2759"/>
<feature type="compositionally biased region" description="Basic and acidic residues" evidence="1">
    <location>
        <begin position="102"/>
        <end position="115"/>
    </location>
</feature>
<dbReference type="InterPro" id="IPR008480">
    <property type="entry name" value="DUF761_pln"/>
</dbReference>
<sequence length="219" mass="24411">MVVDAIATFLQDYIYFIFLLSLGLLGFSAGLCAPRTRRPRSEDEVDYQNQRAADGSRRPTRAGSEGGRGNYVDSRRVSKGASGEAAGELEARSCAGMSANEVSHEIRREKRESKLPGRTTKGAQVLKQRSSESSPRPFWPRSLSLGRQQERRREETINKASNGGAAGDDEEEKKGVVQRKASLTGEEVKEMADAFIARVRERLRLQRQESYEARLDRSS</sequence>
<evidence type="ECO:0000313" key="3">
    <source>
        <dbReference type="EMBL" id="KAI5073722.1"/>
    </source>
</evidence>
<dbReference type="Proteomes" id="UP000886520">
    <property type="component" value="Chromosome 11"/>
</dbReference>
<proteinExistence type="predicted"/>
<comment type="caution">
    <text evidence="3">The sequence shown here is derived from an EMBL/GenBank/DDBJ whole genome shotgun (WGS) entry which is preliminary data.</text>
</comment>
<name>A0A9D4UUQ6_ADICA</name>
<gene>
    <name evidence="3" type="ORF">GOP47_0011735</name>
</gene>
<feature type="region of interest" description="Disordered" evidence="1">
    <location>
        <begin position="38"/>
        <end position="181"/>
    </location>
</feature>